<keyword evidence="1" id="KW-0966">Cell projection</keyword>
<keyword evidence="2" id="KW-1185">Reference proteome</keyword>
<keyword evidence="1" id="KW-0489">Methyltransferase</keyword>
<protein>
    <submittedName>
        <fullName evidence="1">Flagellin lysine-N-methylase</fullName>
        <ecNumber evidence="1">2.1.1.-</ecNumber>
    </submittedName>
</protein>
<dbReference type="EMBL" id="JAFBIT010000002">
    <property type="protein sequence ID" value="MCF2652644.1"/>
    <property type="molecule type" value="Genomic_DNA"/>
</dbReference>
<dbReference type="RefSeq" id="WP_235323677.1">
    <property type="nucleotide sequence ID" value="NZ_JAFBIT010000002.1"/>
</dbReference>
<accession>A0ABS9CND7</accession>
<dbReference type="GO" id="GO:0008168">
    <property type="term" value="F:methyltransferase activity"/>
    <property type="evidence" value="ECO:0007669"/>
    <property type="project" value="UniProtKB-KW"/>
</dbReference>
<keyword evidence="1" id="KW-0282">Flagellum</keyword>
<reference evidence="1 2" key="1">
    <citation type="submission" date="2020-12" db="EMBL/GenBank/DDBJ databases">
        <title>Whole genome sequences of gut porcine anaerobes.</title>
        <authorList>
            <person name="Kubasova T."/>
            <person name="Jahodarova E."/>
            <person name="Rychlik I."/>
        </authorList>
    </citation>
    <scope>NUCLEOTIDE SEQUENCE [LARGE SCALE GENOMIC DNA]</scope>
    <source>
        <strain evidence="1 2">An867</strain>
    </source>
</reference>
<dbReference type="Proteomes" id="UP001299220">
    <property type="component" value="Unassembled WGS sequence"/>
</dbReference>
<name>A0ABS9CND7_9FIRM</name>
<keyword evidence="1" id="KW-0969">Cilium</keyword>
<dbReference type="GO" id="GO:0032259">
    <property type="term" value="P:methylation"/>
    <property type="evidence" value="ECO:0007669"/>
    <property type="project" value="UniProtKB-KW"/>
</dbReference>
<dbReference type="EC" id="2.1.1.-" evidence="1"/>
<keyword evidence="1" id="KW-0808">Transferase</keyword>
<evidence type="ECO:0000313" key="2">
    <source>
        <dbReference type="Proteomes" id="UP001299220"/>
    </source>
</evidence>
<evidence type="ECO:0000313" key="1">
    <source>
        <dbReference type="EMBL" id="MCF2652644.1"/>
    </source>
</evidence>
<gene>
    <name evidence="1" type="primary">fliB</name>
    <name evidence="1" type="ORF">JQM67_08520</name>
</gene>
<dbReference type="NCBIfam" id="NF038110">
    <property type="entry name" value="Lys_methyl_FliB"/>
    <property type="match status" value="1"/>
</dbReference>
<comment type="caution">
    <text evidence="1">The sequence shown here is derived from an EMBL/GenBank/DDBJ whole genome shotgun (WGS) entry which is preliminary data.</text>
</comment>
<sequence length="345" mass="39679">MKFIKPNFYDRFRCTASQCSDTCCAGWEIDIDPDTRAYYEEIEGAFGDRLREQIDELPEGGACFRLGDLERCPFLNDDNLCEVILELGEDALCEICREHPRFYEQIGDRMEMGVGLCCEEACRLLFEEKDPITFITTTVGELPDVLVVPDSGMRIFRLRDEAFRLVQDRSLPLRVRMHRLIDFGVRVQRELFGTPAPAERGTDEPLPDVREALLQVMETLEPYDDTWPDYVHLLDDASLAVNLDEIDGGYENLLVYFLYRHFARGALDGRLAARVFFCAVSVWFICLMNTKCLRDTGAFTPWDRIVCTKDYSKQVEYSAENMEDMIDALHSDPAFAAERLKLLFG</sequence>
<organism evidence="1 2">
    <name type="scientific">Anaeromassilibacillus senegalensis</name>
    <dbReference type="NCBI Taxonomy" id="1673717"/>
    <lineage>
        <taxon>Bacteria</taxon>
        <taxon>Bacillati</taxon>
        <taxon>Bacillota</taxon>
        <taxon>Clostridia</taxon>
        <taxon>Eubacteriales</taxon>
        <taxon>Acutalibacteraceae</taxon>
        <taxon>Anaeromassilibacillus</taxon>
    </lineage>
</organism>
<proteinExistence type="predicted"/>